<proteinExistence type="predicted"/>
<accession>A0A2X0QV55</accession>
<name>A0A2X0QV55_9PROT</name>
<protein>
    <submittedName>
        <fullName evidence="1">Uncharacterized protein</fullName>
    </submittedName>
</protein>
<dbReference type="AlphaFoldDB" id="A0A2X0QV55"/>
<dbReference type="EMBL" id="LS423452">
    <property type="protein sequence ID" value="SPS05367.1"/>
    <property type="molecule type" value="Genomic_DNA"/>
</dbReference>
<sequence>MQQPSETDFHRLKNSGVIYNREKCIFSDALFNKSFLYFPSNLRMQQPA</sequence>
<evidence type="ECO:0000313" key="1">
    <source>
        <dbReference type="EMBL" id="SPS05367.1"/>
    </source>
</evidence>
<gene>
    <name evidence="1" type="ORF">NITFAB_0957</name>
</gene>
<organism evidence="1">
    <name type="scientific">Candidatus Nitrotoga fabula</name>
    <dbReference type="NCBI Taxonomy" id="2182327"/>
    <lineage>
        <taxon>Bacteria</taxon>
        <taxon>Pseudomonadati</taxon>
        <taxon>Pseudomonadota</taxon>
        <taxon>Betaproteobacteria</taxon>
        <taxon>Nitrosomonadales</taxon>
        <taxon>Gallionellaceae</taxon>
        <taxon>Candidatus Nitrotoga</taxon>
    </lineage>
</organism>
<reference evidence="1" key="1">
    <citation type="submission" date="2018-05" db="EMBL/GenBank/DDBJ databases">
        <authorList>
            <person name="Lanie J.A."/>
            <person name="Ng W.-L."/>
            <person name="Kazmierczak K.M."/>
            <person name="Andrzejewski T.M."/>
            <person name="Davidsen T.M."/>
            <person name="Wayne K.J."/>
            <person name="Tettelin H."/>
            <person name="Glass J.I."/>
            <person name="Rusch D."/>
            <person name="Podicherti R."/>
            <person name="Tsui H.-C.T."/>
            <person name="Winkler M.E."/>
        </authorList>
    </citation>
    <scope>NUCLEOTIDE SEQUENCE</scope>
    <source>
        <strain evidence="1">KNB</strain>
    </source>
</reference>